<protein>
    <recommendedName>
        <fullName evidence="3">Nucleotide pyrophosphohydrolase</fullName>
    </recommendedName>
</protein>
<evidence type="ECO:0000313" key="1">
    <source>
        <dbReference type="EMBL" id="AWT59609.1"/>
    </source>
</evidence>
<gene>
    <name evidence="1" type="ORF">DF168_00801</name>
</gene>
<dbReference type="PIRSF" id="PIRSF029826">
    <property type="entry name" value="UCP029826_pph"/>
    <property type="match status" value="1"/>
</dbReference>
<evidence type="ECO:0008006" key="3">
    <source>
        <dbReference type="Google" id="ProtNLM"/>
    </source>
</evidence>
<dbReference type="PANTHER" id="PTHR46523:SF1">
    <property type="entry name" value="DCTP PYROPHOSPHATASE 1"/>
    <property type="match status" value="1"/>
</dbReference>
<dbReference type="Pfam" id="PF12643">
    <property type="entry name" value="MazG-like"/>
    <property type="match status" value="1"/>
</dbReference>
<proteinExistence type="predicted"/>
<dbReference type="PANTHER" id="PTHR46523">
    <property type="entry name" value="DCTP PYROPHOSPHATASE 1"/>
    <property type="match status" value="1"/>
</dbReference>
<dbReference type="SUPFAM" id="SSF101386">
    <property type="entry name" value="all-alpha NTP pyrophosphatases"/>
    <property type="match status" value="1"/>
</dbReference>
<dbReference type="AlphaFoldDB" id="A0A2Z4AC23"/>
<dbReference type="Gene3D" id="1.10.287.1080">
    <property type="entry name" value="MazG-like"/>
    <property type="match status" value="1"/>
</dbReference>
<dbReference type="EMBL" id="CP029803">
    <property type="protein sequence ID" value="AWT59609.1"/>
    <property type="molecule type" value="Genomic_DNA"/>
</dbReference>
<dbReference type="Proteomes" id="UP000247465">
    <property type="component" value="Chromosome"/>
</dbReference>
<evidence type="ECO:0000313" key="2">
    <source>
        <dbReference type="Proteomes" id="UP000247465"/>
    </source>
</evidence>
<dbReference type="InterPro" id="IPR052555">
    <property type="entry name" value="dCTP_Pyrophosphatase"/>
</dbReference>
<dbReference type="InterPro" id="IPR025984">
    <property type="entry name" value="DCTPP"/>
</dbReference>
<dbReference type="GO" id="GO:0009143">
    <property type="term" value="P:nucleoside triphosphate catabolic process"/>
    <property type="evidence" value="ECO:0007669"/>
    <property type="project" value="InterPro"/>
</dbReference>
<dbReference type="KEGG" id="mtar:DF168_00801"/>
<dbReference type="GO" id="GO:0047429">
    <property type="term" value="F:nucleoside triphosphate diphosphatase activity"/>
    <property type="evidence" value="ECO:0007669"/>
    <property type="project" value="InterPro"/>
</dbReference>
<dbReference type="CDD" id="cd11537">
    <property type="entry name" value="NTP-PPase_RS21-C6_like"/>
    <property type="match status" value="1"/>
</dbReference>
<sequence>MKKEILGLRLIQNSKNHLIDKMTLAKITEEIRKFRDERDWMQFHNAKDMAIAITIEASELAEQFLWKSQVEIEKKIKDDPDSITDEIADVGIYLFELADNLGIDIIEAMHAKLKKNAIKYPILKSKGSNLKYTDLD</sequence>
<name>A0A2Z4AC23_9BACT</name>
<accession>A0A2Z4AC23</accession>
<reference evidence="1 2" key="1">
    <citation type="submission" date="2018-06" db="EMBL/GenBank/DDBJ databases">
        <title>Draft Genome Sequence of a Novel Marine Bacterium Related to the Verrucomicrobia.</title>
        <authorList>
            <person name="Vosseberg J."/>
            <person name="Martijn J."/>
            <person name="Ettema T.J.G."/>
        </authorList>
    </citation>
    <scope>NUCLEOTIDE SEQUENCE [LARGE SCALE GENOMIC DNA]</scope>
    <source>
        <strain evidence="1">TARA_B100001123</strain>
    </source>
</reference>
<organism evidence="1 2">
    <name type="scientific">Candidatus Moanibacter tarae</name>
    <dbReference type="NCBI Taxonomy" id="2200854"/>
    <lineage>
        <taxon>Bacteria</taxon>
        <taxon>Pseudomonadati</taxon>
        <taxon>Verrucomicrobiota</taxon>
        <taxon>Opitutia</taxon>
        <taxon>Puniceicoccales</taxon>
        <taxon>Puniceicoccales incertae sedis</taxon>
        <taxon>Candidatus Moanibacter</taxon>
    </lineage>
</organism>